<name>Q6TUD8_RAT</name>
<dbReference type="AlphaFoldDB" id="Q6TUD8"/>
<reference evidence="3 4" key="2">
    <citation type="journal article" date="2004" name="Nature">
        <title>Genome sequence of the Brown Norway rat yields insights into mammalian evolution.</title>
        <authorList>
            <consortium name="Rat Genome Sequencing Project Consortium"/>
            <person name="Gibbs R.A."/>
            <person name="Weinstock G.M."/>
            <person name="Metzker M.L."/>
            <person name="Muzny D.M."/>
            <person name="Sodergren E.J."/>
            <person name="Scherer S."/>
            <person name="Scott G."/>
            <person name="Steffen D."/>
            <person name="Worley K.C."/>
            <person name="Burch P.E."/>
            <person name="Okwuonu G."/>
            <person name="Hines S."/>
            <person name="Lewis L."/>
            <person name="Deramo C."/>
            <person name="Delgado O."/>
            <person name="Dugan-Rocha S."/>
            <person name="Miner G."/>
            <person name="Morgan M."/>
            <person name="Hawes A."/>
            <person name="Gill R."/>
            <person name="Holt R.A."/>
            <person name="Adams M.D."/>
            <person name="Amanatides P.G."/>
            <person name="Baden-Tillson H."/>
            <person name="Barnstead M."/>
            <person name="Chin S."/>
            <person name="Evans C.A."/>
            <person name="Ferriera S."/>
            <person name="Fosler C."/>
            <person name="Glodek A."/>
            <person name="Gu Z."/>
            <person name="Jennings D."/>
            <person name="Kraft C.L."/>
            <person name="Nguyen T."/>
            <person name="Pfannkoch C.M."/>
            <person name="Sitter C."/>
            <person name="Sutton G.G."/>
            <person name="Venter J.C."/>
            <person name="Woodage T."/>
            <person name="Smith D."/>
            <person name="Lee H.-M."/>
            <person name="Gustafson E."/>
            <person name="Cahill P."/>
            <person name="Kana A."/>
            <person name="Doucette-Stamm L."/>
            <person name="Weinstock K."/>
            <person name="Fechtel K."/>
            <person name="Weiss R.B."/>
            <person name="Dunn D.M."/>
            <person name="Green E.D."/>
            <person name="Blakesley R.W."/>
            <person name="Bouffard G.G."/>
            <person name="De Jong P.J."/>
            <person name="Osoegawa K."/>
            <person name="Zhu B."/>
            <person name="Marra M."/>
            <person name="Schein J."/>
            <person name="Bosdet I."/>
            <person name="Fjell C."/>
            <person name="Jones S."/>
            <person name="Krzywinski M."/>
            <person name="Mathewson C."/>
            <person name="Siddiqui A."/>
            <person name="Wye N."/>
            <person name="McPherson J."/>
            <person name="Zhao S."/>
            <person name="Fraser C.M."/>
            <person name="Shetty J."/>
            <person name="Shatsman S."/>
            <person name="Geer K."/>
            <person name="Chen Y."/>
            <person name="Abramzon S."/>
            <person name="Nierman W.C."/>
            <person name="Havlak P.H."/>
            <person name="Chen R."/>
            <person name="Durbin K.J."/>
            <person name="Egan A."/>
            <person name="Ren Y."/>
            <person name="Song X.-Z."/>
            <person name="Li B."/>
            <person name="Liu Y."/>
            <person name="Qin X."/>
            <person name="Cawley S."/>
            <person name="Cooney A.J."/>
            <person name="D'Souza L.M."/>
            <person name="Martin K."/>
            <person name="Wu J.Q."/>
            <person name="Gonzalez-Garay M.L."/>
            <person name="Jackson A.R."/>
            <person name="Kalafus K.J."/>
            <person name="McLeod M.P."/>
            <person name="Milosavljevic A."/>
            <person name="Virk D."/>
            <person name="Volkov A."/>
            <person name="Wheeler D.A."/>
            <person name="Zhang Z."/>
            <person name="Bailey J.A."/>
            <person name="Eichler E.E."/>
            <person name="Tuzun E."/>
            <person name="Birney E."/>
            <person name="Mongin E."/>
            <person name="Ureta-Vidal A."/>
            <person name="Woodwark C."/>
            <person name="Zdobnov E."/>
            <person name="Bork P."/>
            <person name="Suyama M."/>
            <person name="Torrents D."/>
            <person name="Alexandersson M."/>
            <person name="Trask B.J."/>
            <person name="Young J.M."/>
            <person name="Huang H."/>
            <person name="Wang H."/>
            <person name="Xing H."/>
            <person name="Daniels S."/>
            <person name="Gietzen D."/>
            <person name="Schmidt J."/>
            <person name="Stevens K."/>
            <person name="Vitt U."/>
            <person name="Wingrove J."/>
            <person name="Camara F."/>
            <person name="Mar Alba M."/>
            <person name="Abril J.F."/>
            <person name="Guigo R."/>
            <person name="Smit A."/>
            <person name="Dubchak I."/>
            <person name="Rubin E.M."/>
            <person name="Couronne O."/>
            <person name="Poliakov A."/>
            <person name="Huebner N."/>
            <person name="Ganten D."/>
            <person name="Goesele C."/>
            <person name="Hummel O."/>
            <person name="Kreitler T."/>
            <person name="Lee Y.-A."/>
            <person name="Monti J."/>
            <person name="Schulz H."/>
            <person name="Zimdahl H."/>
            <person name="Himmelbauer H."/>
            <person name="Lehrach H."/>
            <person name="Jacob H.J."/>
            <person name="Bromberg S."/>
            <person name="Gullings-Handley J."/>
            <person name="Jensen-Seaman M.I."/>
            <person name="Kwitek A.E."/>
            <person name="Lazar J."/>
            <person name="Pasko D."/>
            <person name="Tonellato P.J."/>
            <person name="Twigger S."/>
            <person name="Ponting C.P."/>
            <person name="Duarte J.M."/>
            <person name="Rice S."/>
            <person name="Goodstadt L."/>
            <person name="Beatson S.A."/>
            <person name="Emes R.D."/>
            <person name="Winter E.E."/>
            <person name="Webber C."/>
            <person name="Brandt P."/>
            <person name="Nyakatura G."/>
            <person name="Adetobi M."/>
            <person name="Chiaromonte F."/>
            <person name="Elnitski L."/>
            <person name="Eswara P."/>
            <person name="Hardison R.C."/>
            <person name="Hou M."/>
            <person name="Kolbe D."/>
            <person name="Makova K."/>
            <person name="Miller W."/>
            <person name="Nekrutenko A."/>
            <person name="Riemer C."/>
            <person name="Schwartz S."/>
            <person name="Taylor J."/>
            <person name="Yang S."/>
            <person name="Zhang Y."/>
            <person name="Lindpaintner K."/>
            <person name="Andrews T.D."/>
            <person name="Caccamo M."/>
            <person name="Clamp M."/>
            <person name="Clarke L."/>
            <person name="Curwen V."/>
            <person name="Durbin R.M."/>
            <person name="Eyras E."/>
            <person name="Searle S.M."/>
            <person name="Cooper G.M."/>
            <person name="Batzoglou S."/>
            <person name="Brudno M."/>
            <person name="Sidow A."/>
            <person name="Stone E.A."/>
            <person name="Payseur B.A."/>
            <person name="Bourque G."/>
            <person name="Lopez-Otin C."/>
            <person name="Puente X.S."/>
            <person name="Chakrabarti K."/>
            <person name="Chatterji S."/>
            <person name="Dewey C."/>
            <person name="Pachter L."/>
            <person name="Bray N."/>
            <person name="Yap V.B."/>
            <person name="Caspi A."/>
            <person name="Tesler G."/>
            <person name="Pevzner P.A."/>
            <person name="Haussler D."/>
            <person name="Roskin K.M."/>
            <person name="Baertsch R."/>
            <person name="Clawson H."/>
            <person name="Furey T.S."/>
            <person name="Hinrichs A.S."/>
            <person name="Karolchik D."/>
            <person name="Kent W.J."/>
            <person name="Rosenbloom K.R."/>
            <person name="Trumbower H."/>
            <person name="Weirauch M."/>
            <person name="Cooper D.N."/>
            <person name="Stenson P.D."/>
            <person name="Ma B."/>
            <person name="Brent M."/>
            <person name="Arumugam M."/>
            <person name="Shteynberg D."/>
            <person name="Copley R.R."/>
            <person name="Taylor M.S."/>
            <person name="Riethman H."/>
            <person name="Mudunuri U."/>
            <person name="Peterson J."/>
            <person name="Guyer M."/>
            <person name="Felsenfeld A."/>
            <person name="Old S."/>
            <person name="Mockrin S."/>
            <person name="Collins F.S."/>
        </authorList>
    </citation>
    <scope>NUCLEOTIDE SEQUENCE [LARGE SCALE GENOMIC DNA]</scope>
    <source>
        <strain evidence="3 4">Brown Norway</strain>
    </source>
</reference>
<dbReference type="PaxDb" id="10116-ENSRNOP00000044103"/>
<evidence type="ECO:0000313" key="4">
    <source>
        <dbReference type="Proteomes" id="UP000002494"/>
    </source>
</evidence>
<evidence type="ECO:0000256" key="1">
    <source>
        <dbReference type="SAM" id="MobiDB-lite"/>
    </source>
</evidence>
<feature type="compositionally biased region" description="Polar residues" evidence="1">
    <location>
        <begin position="81"/>
        <end position="92"/>
    </location>
</feature>
<evidence type="ECO:0000313" key="3">
    <source>
        <dbReference type="Ensembl" id="ENSRNOP00000044103.1"/>
    </source>
</evidence>
<dbReference type="Ensembl" id="ENSRNOT00000050837.3">
    <property type="protein sequence ID" value="ENSRNOP00000044103.1"/>
    <property type="gene ID" value="ENSRNOG00000033165.3"/>
</dbReference>
<reference evidence="2" key="1">
    <citation type="submission" date="2003-09" db="EMBL/GenBank/DDBJ databases">
        <title>Liver regeneration after PH.</title>
        <authorList>
            <person name="Xu C.S."/>
            <person name="Chang C.F."/>
            <person name="Han H.P."/>
            <person name="Wang G.P."/>
            <person name="Chai L.Q."/>
            <person name="Yuan J.Y."/>
            <person name="Yang K.J."/>
            <person name="Zhao L.F."/>
            <person name="Ma H."/>
            <person name="Wang L."/>
            <person name="Wang S.F."/>
            <person name="Xing X.K."/>
            <person name="Shen G.M."/>
            <person name="Shi J.B."/>
            <person name="Rahman S."/>
            <person name="Wang Q.N."/>
            <person name="Zhang J.B."/>
        </authorList>
    </citation>
    <scope>NUCLEOTIDE SEQUENCE</scope>
    <source>
        <strain evidence="2">Sprague-Dawley</strain>
    </source>
</reference>
<reference evidence="3" key="3">
    <citation type="submission" date="2025-05" db="UniProtKB">
        <authorList>
            <consortium name="Ensembl"/>
        </authorList>
    </citation>
    <scope>IDENTIFICATION</scope>
    <source>
        <strain evidence="3">Brown Norway</strain>
    </source>
</reference>
<accession>Q6TUD8</accession>
<dbReference type="UCSC" id="RGD:2323408">
    <property type="organism name" value="rat"/>
</dbReference>
<dbReference type="Proteomes" id="UP000002494">
    <property type="component" value="Chromosome 5"/>
</dbReference>
<dbReference type="Bgee" id="ENSRNOG00000033165">
    <property type="expression patterns" value="Expressed in thymus"/>
</dbReference>
<protein>
    <submittedName>
        <fullName evidence="2">LRRGT00106</fullName>
    </submittedName>
</protein>
<dbReference type="EMBL" id="AY387092">
    <property type="protein sequence ID" value="AAQ91062.1"/>
    <property type="molecule type" value="mRNA"/>
</dbReference>
<organism evidence="2">
    <name type="scientific">Rattus norvegicus</name>
    <name type="common">Rat</name>
    <dbReference type="NCBI Taxonomy" id="10116"/>
    <lineage>
        <taxon>Eukaryota</taxon>
        <taxon>Metazoa</taxon>
        <taxon>Chordata</taxon>
        <taxon>Craniata</taxon>
        <taxon>Vertebrata</taxon>
        <taxon>Euteleostomi</taxon>
        <taxon>Mammalia</taxon>
        <taxon>Eutheria</taxon>
        <taxon>Euarchontoglires</taxon>
        <taxon>Glires</taxon>
        <taxon>Rodentia</taxon>
        <taxon>Myomorpha</taxon>
        <taxon>Muroidea</taxon>
        <taxon>Muridae</taxon>
        <taxon>Murinae</taxon>
        <taxon>Rattus</taxon>
    </lineage>
</organism>
<evidence type="ECO:0000313" key="2">
    <source>
        <dbReference type="EMBL" id="AAQ91062.1"/>
    </source>
</evidence>
<keyword evidence="4" id="KW-1185">Reference proteome</keyword>
<proteinExistence type="evidence at transcript level"/>
<dbReference type="HOGENOM" id="CLU_1824723_0_0_1"/>
<feature type="region of interest" description="Disordered" evidence="1">
    <location>
        <begin position="72"/>
        <end position="126"/>
    </location>
</feature>
<feature type="compositionally biased region" description="Basic residues" evidence="1">
    <location>
        <begin position="97"/>
        <end position="107"/>
    </location>
</feature>
<sequence length="141" mass="15444">MPSFLQGCWGSNLMDVPQALPVEPCLKPSTFAFTAVLTPSRESSSVDKTSEPGYRLRVMMLQVTGAKTSTDSFPERFLLSGPSSRPPGQQQAFGKYSIKKGSRRTSCKSRERNRSTQPPGCTQAHKASVLAEEQQCGCRQL</sequence>